<evidence type="ECO:0000313" key="2">
    <source>
        <dbReference type="Proteomes" id="UP000050509"/>
    </source>
</evidence>
<keyword evidence="2" id="KW-1185">Reference proteome</keyword>
<proteinExistence type="predicted"/>
<comment type="caution">
    <text evidence="1">The sequence shown here is derived from an EMBL/GenBank/DDBJ whole genome shotgun (WGS) entry which is preliminary data.</text>
</comment>
<name>A0A0P9DN32_9CHLR</name>
<organism evidence="1 2">
    <name type="scientific">Kouleothrix aurantiaca</name>
    <dbReference type="NCBI Taxonomy" id="186479"/>
    <lineage>
        <taxon>Bacteria</taxon>
        <taxon>Bacillati</taxon>
        <taxon>Chloroflexota</taxon>
        <taxon>Chloroflexia</taxon>
        <taxon>Chloroflexales</taxon>
        <taxon>Roseiflexineae</taxon>
        <taxon>Roseiflexaceae</taxon>
        <taxon>Kouleothrix</taxon>
    </lineage>
</organism>
<dbReference type="EMBL" id="LJCR01000011">
    <property type="protein sequence ID" value="KPV54863.1"/>
    <property type="molecule type" value="Genomic_DNA"/>
</dbReference>
<protein>
    <submittedName>
        <fullName evidence="1">Uncharacterized protein</fullName>
    </submittedName>
</protein>
<dbReference type="AlphaFoldDB" id="A0A0P9DN32"/>
<evidence type="ECO:0000313" key="1">
    <source>
        <dbReference type="EMBL" id="KPV54863.1"/>
    </source>
</evidence>
<gene>
    <name evidence="1" type="ORF">SE17_01230</name>
</gene>
<accession>A0A0P9DN32</accession>
<reference evidence="1 2" key="1">
    <citation type="submission" date="2015-09" db="EMBL/GenBank/DDBJ databases">
        <title>Draft genome sequence of Kouleothrix aurantiaca JCM 19913.</title>
        <authorList>
            <person name="Hemp J."/>
        </authorList>
    </citation>
    <scope>NUCLEOTIDE SEQUENCE [LARGE SCALE GENOMIC DNA]</scope>
    <source>
        <strain evidence="1 2">COM-B</strain>
    </source>
</reference>
<sequence length="75" mass="8295">MLKQGPLEAERLRSLVTASVAPHLEDDARRDLMSGMEEAVEPLQPIRPKPAMPTVQDPEKAREWFAAMGIKVVSA</sequence>
<dbReference type="Proteomes" id="UP000050509">
    <property type="component" value="Unassembled WGS sequence"/>
</dbReference>